<dbReference type="InterPro" id="IPR050742">
    <property type="entry name" value="Helicase_Restrict-Modif_Enz"/>
</dbReference>
<dbReference type="InterPro" id="IPR006935">
    <property type="entry name" value="Helicase/UvrB_N"/>
</dbReference>
<dbReference type="RefSeq" id="WP_163770293.1">
    <property type="nucleotide sequence ID" value="NZ_JAAGXA010000001.1"/>
</dbReference>
<dbReference type="GO" id="GO:0005524">
    <property type="term" value="F:ATP binding"/>
    <property type="evidence" value="ECO:0007669"/>
    <property type="project" value="InterPro"/>
</dbReference>
<dbReference type="Gene3D" id="3.40.50.300">
    <property type="entry name" value="P-loop containing nucleotide triphosphate hydrolases"/>
    <property type="match status" value="1"/>
</dbReference>
<dbReference type="Pfam" id="PF04851">
    <property type="entry name" value="ResIII"/>
    <property type="match status" value="1"/>
</dbReference>
<dbReference type="SUPFAM" id="SSF52540">
    <property type="entry name" value="P-loop containing nucleoside triphosphate hydrolases"/>
    <property type="match status" value="1"/>
</dbReference>
<organism evidence="3 4">
    <name type="scientific">Nocardioides zeae</name>
    <dbReference type="NCBI Taxonomy" id="1457234"/>
    <lineage>
        <taxon>Bacteria</taxon>
        <taxon>Bacillati</taxon>
        <taxon>Actinomycetota</taxon>
        <taxon>Actinomycetes</taxon>
        <taxon>Propionibacteriales</taxon>
        <taxon>Nocardioidaceae</taxon>
        <taxon>Nocardioides</taxon>
    </lineage>
</organism>
<dbReference type="PANTHER" id="PTHR47396:SF1">
    <property type="entry name" value="ATP-DEPENDENT HELICASE IRC3-RELATED"/>
    <property type="match status" value="1"/>
</dbReference>
<keyword evidence="1" id="KW-0472">Membrane</keyword>
<name>A0A6P0HEG3_9ACTN</name>
<feature type="transmembrane region" description="Helical" evidence="1">
    <location>
        <begin position="777"/>
        <end position="796"/>
    </location>
</feature>
<evidence type="ECO:0000259" key="2">
    <source>
        <dbReference type="PROSITE" id="PS51192"/>
    </source>
</evidence>
<keyword evidence="1" id="KW-0812">Transmembrane</keyword>
<keyword evidence="3" id="KW-0547">Nucleotide-binding</keyword>
<dbReference type="GO" id="GO:0003677">
    <property type="term" value="F:DNA binding"/>
    <property type="evidence" value="ECO:0007669"/>
    <property type="project" value="InterPro"/>
</dbReference>
<comment type="caution">
    <text evidence="3">The sequence shown here is derived from an EMBL/GenBank/DDBJ whole genome shotgun (WGS) entry which is preliminary data.</text>
</comment>
<dbReference type="CDD" id="cd18785">
    <property type="entry name" value="SF2_C"/>
    <property type="match status" value="1"/>
</dbReference>
<protein>
    <submittedName>
        <fullName evidence="3">DEAD/DEAH box helicase family protein</fullName>
    </submittedName>
</protein>
<dbReference type="GO" id="GO:0016787">
    <property type="term" value="F:hydrolase activity"/>
    <property type="evidence" value="ECO:0007669"/>
    <property type="project" value="InterPro"/>
</dbReference>
<accession>A0A6P0HEG3</accession>
<feature type="domain" description="Helicase ATP-binding" evidence="2">
    <location>
        <begin position="43"/>
        <end position="225"/>
    </location>
</feature>
<dbReference type="PANTHER" id="PTHR47396">
    <property type="entry name" value="TYPE I RESTRICTION ENZYME ECOKI R PROTEIN"/>
    <property type="match status" value="1"/>
</dbReference>
<evidence type="ECO:0000256" key="1">
    <source>
        <dbReference type="SAM" id="Phobius"/>
    </source>
</evidence>
<reference evidence="3 4" key="1">
    <citation type="journal article" date="2014" name="Int. J. Syst. Evol. Microbiol.">
        <title>Nocardioides zeae sp. nov., isolated from the stem of Zea mays.</title>
        <authorList>
            <person name="Glaeser S.P."/>
            <person name="McInroy J.A."/>
            <person name="Busse H.J."/>
            <person name="Kampfer P."/>
        </authorList>
    </citation>
    <scope>NUCLEOTIDE SEQUENCE [LARGE SCALE GENOMIC DNA]</scope>
    <source>
        <strain evidence="3 4">JCM 30728</strain>
    </source>
</reference>
<keyword evidence="3" id="KW-0067">ATP-binding</keyword>
<sequence>MSSGSEAAPVGLTWRQHQRAAFAAVQADQRRKRIDGVPLRSWVVMPPGSGKTYVGLGLAQLARAATGATVVVLVPTTAVQGQWIAAAADLGLEASTDRSVTAEVTVLTFQAVAHLVPPTEEPPPDAAVDPEGDPLELPEEIDGIADTEIGARLHENGSDLVARLTELSPLLVVLDEAHHLLEAWGSLLVETLAHLGNASVVALTGTPRGGVGGEQRLALTTYFGSTAYEASAVDLVRQGDLAPYAELAWFTEPTAAEVTWMGEAPLRLAELVALLDAPGFGSTSMRDWLRLRFVTPTRSWRRRVSWTSLAAADPAVADALLRHAHAGEVDLPGGARLRREHRRPPTLEDRMLLVDDWLRRCVAPSDDPRDAEVLAVLRRTLPAVGWVWTRHGVRRGREMADRVLARSEAKSVACVEILHHTVGVLGPRMRMLVLTDHESASSTVPMTVRGVVDGKAGSAWAVLDELTHDRATDLLQPVLVTGRTVAGTPATMTDLASFVAERDPDLGATLRVEPVPLASAEAGRVPLARLVGERRPDGSLPWQAHRWIGEVTAYLTAGRTQVLVGTRSVLGEGWDARCVTGIVDLTTPTTHQSAVQVRGRSLRTDPAWPEKVAVNWTPVCVAEGHPSGAQDWERLVAKLEGYVAPHPAGGLDVGAGSLWWPQRFDGRPAVPPVDRFAELNAAAMRRATDLEAIRDAWSVGEPTGVGRRRASHGALRGFVTHRTVELPPPGTVVEPRVAPELPFSGNDITVGGLAVTGFGVGLLVGGGVGIASDLVEAIMVAGGAVGASLGTALHFVRRRRGGWRVRTAEEALEHARRRPGLQHVAGAVAAALHELRLTTVPAESTELTIGTDGSYGADLRGASAEEREVFSVALAEVIGPLEKAQFLVSVALLSPSGPDGDRARIRAILAGQGIVHDDEAWFAVPSVIGDDADRAATYAACWARWTGGRDVALATATPEGAGVLAAHA</sequence>
<proteinExistence type="predicted"/>
<dbReference type="Proteomes" id="UP000468687">
    <property type="component" value="Unassembled WGS sequence"/>
</dbReference>
<dbReference type="SMART" id="SM00487">
    <property type="entry name" value="DEXDc"/>
    <property type="match status" value="1"/>
</dbReference>
<dbReference type="AlphaFoldDB" id="A0A6P0HEG3"/>
<keyword evidence="3" id="KW-0378">Hydrolase</keyword>
<evidence type="ECO:0000313" key="4">
    <source>
        <dbReference type="Proteomes" id="UP000468687"/>
    </source>
</evidence>
<gene>
    <name evidence="3" type="ORF">G3T38_01515</name>
</gene>
<evidence type="ECO:0000313" key="3">
    <source>
        <dbReference type="EMBL" id="NEN76946.1"/>
    </source>
</evidence>
<keyword evidence="1" id="KW-1133">Transmembrane helix</keyword>
<dbReference type="EMBL" id="JAAGXA010000001">
    <property type="protein sequence ID" value="NEN76946.1"/>
    <property type="molecule type" value="Genomic_DNA"/>
</dbReference>
<dbReference type="InterPro" id="IPR027417">
    <property type="entry name" value="P-loop_NTPase"/>
</dbReference>
<dbReference type="InterPro" id="IPR014001">
    <property type="entry name" value="Helicase_ATP-bd"/>
</dbReference>
<dbReference type="GO" id="GO:0004386">
    <property type="term" value="F:helicase activity"/>
    <property type="evidence" value="ECO:0007669"/>
    <property type="project" value="UniProtKB-KW"/>
</dbReference>
<keyword evidence="4" id="KW-1185">Reference proteome</keyword>
<keyword evidence="3" id="KW-0347">Helicase</keyword>
<dbReference type="GO" id="GO:0005829">
    <property type="term" value="C:cytosol"/>
    <property type="evidence" value="ECO:0007669"/>
    <property type="project" value="TreeGrafter"/>
</dbReference>
<dbReference type="PROSITE" id="PS51192">
    <property type="entry name" value="HELICASE_ATP_BIND_1"/>
    <property type="match status" value="1"/>
</dbReference>
<feature type="transmembrane region" description="Helical" evidence="1">
    <location>
        <begin position="750"/>
        <end position="771"/>
    </location>
</feature>